<comment type="caution">
    <text evidence="2">The sequence shown here is derived from an EMBL/GenBank/DDBJ whole genome shotgun (WGS) entry which is preliminary data.</text>
</comment>
<reference evidence="2" key="1">
    <citation type="submission" date="2022-12" db="EMBL/GenBank/DDBJ databases">
        <authorList>
            <person name="Petersen C."/>
        </authorList>
    </citation>
    <scope>NUCLEOTIDE SEQUENCE</scope>
    <source>
        <strain evidence="2">IBT 29495</strain>
    </source>
</reference>
<evidence type="ECO:0000313" key="3">
    <source>
        <dbReference type="Proteomes" id="UP001149954"/>
    </source>
</evidence>
<proteinExistence type="predicted"/>
<organism evidence="2 3">
    <name type="scientific">Penicillium fimorum</name>
    <dbReference type="NCBI Taxonomy" id="1882269"/>
    <lineage>
        <taxon>Eukaryota</taxon>
        <taxon>Fungi</taxon>
        <taxon>Dikarya</taxon>
        <taxon>Ascomycota</taxon>
        <taxon>Pezizomycotina</taxon>
        <taxon>Eurotiomycetes</taxon>
        <taxon>Eurotiomycetidae</taxon>
        <taxon>Eurotiales</taxon>
        <taxon>Aspergillaceae</taxon>
        <taxon>Penicillium</taxon>
    </lineage>
</organism>
<gene>
    <name evidence="2" type="ORF">N7463_007190</name>
</gene>
<protein>
    <submittedName>
        <fullName evidence="2">Alkaline phosphatase-like alpha/beta/alpha</fullName>
    </submittedName>
</protein>
<sequence>MGCGQVRGRESAGNEVDIEWTGAYGGHDNSDLGGFLAYGSGDLESHDPLAMLPPRTRRRQDFGHVARPLGSEKSSVE</sequence>
<feature type="region of interest" description="Disordered" evidence="1">
    <location>
        <begin position="53"/>
        <end position="77"/>
    </location>
</feature>
<dbReference type="EMBL" id="JAPWDS010000003">
    <property type="protein sequence ID" value="KAJ5504316.1"/>
    <property type="molecule type" value="Genomic_DNA"/>
</dbReference>
<keyword evidence="3" id="KW-1185">Reference proteome</keyword>
<evidence type="ECO:0000313" key="2">
    <source>
        <dbReference type="EMBL" id="KAJ5504316.1"/>
    </source>
</evidence>
<dbReference type="Proteomes" id="UP001149954">
    <property type="component" value="Unassembled WGS sequence"/>
</dbReference>
<accession>A0A9W9XX65</accession>
<name>A0A9W9XX65_9EURO</name>
<dbReference type="AlphaFoldDB" id="A0A9W9XX65"/>
<reference evidence="2" key="2">
    <citation type="journal article" date="2023" name="IMA Fungus">
        <title>Comparative genomic study of the Penicillium genus elucidates a diverse pangenome and 15 lateral gene transfer events.</title>
        <authorList>
            <person name="Petersen C."/>
            <person name="Sorensen T."/>
            <person name="Nielsen M.R."/>
            <person name="Sondergaard T.E."/>
            <person name="Sorensen J.L."/>
            <person name="Fitzpatrick D.A."/>
            <person name="Frisvad J.C."/>
            <person name="Nielsen K.L."/>
        </authorList>
    </citation>
    <scope>NUCLEOTIDE SEQUENCE</scope>
    <source>
        <strain evidence="2">IBT 29495</strain>
    </source>
</reference>
<evidence type="ECO:0000256" key="1">
    <source>
        <dbReference type="SAM" id="MobiDB-lite"/>
    </source>
</evidence>